<accession>A0A9Q1JQR3</accession>
<dbReference type="EMBL" id="JAKOGI010000903">
    <property type="protein sequence ID" value="KAJ8429341.1"/>
    <property type="molecule type" value="Genomic_DNA"/>
</dbReference>
<proteinExistence type="predicted"/>
<feature type="compositionally biased region" description="Basic and acidic residues" evidence="1">
    <location>
        <begin position="49"/>
        <end position="59"/>
    </location>
</feature>
<feature type="compositionally biased region" description="Basic residues" evidence="1">
    <location>
        <begin position="62"/>
        <end position="72"/>
    </location>
</feature>
<organism evidence="2 3">
    <name type="scientific">Carnegiea gigantea</name>
    <dbReference type="NCBI Taxonomy" id="171969"/>
    <lineage>
        <taxon>Eukaryota</taxon>
        <taxon>Viridiplantae</taxon>
        <taxon>Streptophyta</taxon>
        <taxon>Embryophyta</taxon>
        <taxon>Tracheophyta</taxon>
        <taxon>Spermatophyta</taxon>
        <taxon>Magnoliopsida</taxon>
        <taxon>eudicotyledons</taxon>
        <taxon>Gunneridae</taxon>
        <taxon>Pentapetalae</taxon>
        <taxon>Caryophyllales</taxon>
        <taxon>Cactineae</taxon>
        <taxon>Cactaceae</taxon>
        <taxon>Cactoideae</taxon>
        <taxon>Echinocereeae</taxon>
        <taxon>Carnegiea</taxon>
    </lineage>
</organism>
<keyword evidence="3" id="KW-1185">Reference proteome</keyword>
<protein>
    <submittedName>
        <fullName evidence="2">Uncharacterized protein</fullName>
    </submittedName>
</protein>
<comment type="caution">
    <text evidence="2">The sequence shown here is derived from an EMBL/GenBank/DDBJ whole genome shotgun (WGS) entry which is preliminary data.</text>
</comment>
<gene>
    <name evidence="2" type="ORF">Cgig2_002962</name>
</gene>
<name>A0A9Q1JQR3_9CARY</name>
<reference evidence="2" key="1">
    <citation type="submission" date="2022-04" db="EMBL/GenBank/DDBJ databases">
        <title>Carnegiea gigantea Genome sequencing and assembly v2.</title>
        <authorList>
            <person name="Copetti D."/>
            <person name="Sanderson M.J."/>
            <person name="Burquez A."/>
            <person name="Wojciechowski M.F."/>
        </authorList>
    </citation>
    <scope>NUCLEOTIDE SEQUENCE</scope>
    <source>
        <strain evidence="2">SGP5-SGP5p</strain>
        <tissue evidence="2">Aerial part</tissue>
    </source>
</reference>
<sequence length="153" mass="17512">MKPGKRLPYGQKFSITAFDVSITLGMPFGGRQIIQIAKSSVDEEYDKANGEYKATDGSKPKVTPKTKPKPHAKKVVLAEKDYEKHLEEVDRSAAMRKRQPEKLPLLYYSPYAIRLTKLDNELSEDEVVISEYIFCNVKMWMRGDICNQSVHDK</sequence>
<feature type="region of interest" description="Disordered" evidence="1">
    <location>
        <begin position="49"/>
        <end position="72"/>
    </location>
</feature>
<dbReference type="AlphaFoldDB" id="A0A9Q1JQR3"/>
<evidence type="ECO:0000256" key="1">
    <source>
        <dbReference type="SAM" id="MobiDB-lite"/>
    </source>
</evidence>
<dbReference type="Proteomes" id="UP001153076">
    <property type="component" value="Unassembled WGS sequence"/>
</dbReference>
<evidence type="ECO:0000313" key="3">
    <source>
        <dbReference type="Proteomes" id="UP001153076"/>
    </source>
</evidence>
<evidence type="ECO:0000313" key="2">
    <source>
        <dbReference type="EMBL" id="KAJ8429341.1"/>
    </source>
</evidence>